<comment type="caution">
    <text evidence="2">The sequence shown here is derived from an EMBL/GenBank/DDBJ whole genome shotgun (WGS) entry which is preliminary data.</text>
</comment>
<feature type="transmembrane region" description="Helical" evidence="1">
    <location>
        <begin position="208"/>
        <end position="225"/>
    </location>
</feature>
<evidence type="ECO:0000256" key="1">
    <source>
        <dbReference type="SAM" id="Phobius"/>
    </source>
</evidence>
<name>A0A9J5ZSD1_SOLCO</name>
<feature type="transmembrane region" description="Helical" evidence="1">
    <location>
        <begin position="137"/>
        <end position="157"/>
    </location>
</feature>
<dbReference type="Proteomes" id="UP000824120">
    <property type="component" value="Chromosome 3"/>
</dbReference>
<keyword evidence="1" id="KW-1133">Transmembrane helix</keyword>
<reference evidence="2 3" key="1">
    <citation type="submission" date="2020-09" db="EMBL/GenBank/DDBJ databases">
        <title>De no assembly of potato wild relative species, Solanum commersonii.</title>
        <authorList>
            <person name="Cho K."/>
        </authorList>
    </citation>
    <scope>NUCLEOTIDE SEQUENCE [LARGE SCALE GENOMIC DNA]</scope>
    <source>
        <strain evidence="2">LZ3.2</strain>
        <tissue evidence="2">Leaf</tissue>
    </source>
</reference>
<accession>A0A9J5ZSD1</accession>
<keyword evidence="1" id="KW-0472">Membrane</keyword>
<keyword evidence="1" id="KW-0812">Transmembrane</keyword>
<keyword evidence="3" id="KW-1185">Reference proteome</keyword>
<organism evidence="2 3">
    <name type="scientific">Solanum commersonii</name>
    <name type="common">Commerson's wild potato</name>
    <name type="synonym">Commerson's nightshade</name>
    <dbReference type="NCBI Taxonomy" id="4109"/>
    <lineage>
        <taxon>Eukaryota</taxon>
        <taxon>Viridiplantae</taxon>
        <taxon>Streptophyta</taxon>
        <taxon>Embryophyta</taxon>
        <taxon>Tracheophyta</taxon>
        <taxon>Spermatophyta</taxon>
        <taxon>Magnoliopsida</taxon>
        <taxon>eudicotyledons</taxon>
        <taxon>Gunneridae</taxon>
        <taxon>Pentapetalae</taxon>
        <taxon>asterids</taxon>
        <taxon>lamiids</taxon>
        <taxon>Solanales</taxon>
        <taxon>Solanaceae</taxon>
        <taxon>Solanoideae</taxon>
        <taxon>Solaneae</taxon>
        <taxon>Solanum</taxon>
    </lineage>
</organism>
<evidence type="ECO:0000313" key="2">
    <source>
        <dbReference type="EMBL" id="KAG5615088.1"/>
    </source>
</evidence>
<evidence type="ECO:0000313" key="3">
    <source>
        <dbReference type="Proteomes" id="UP000824120"/>
    </source>
</evidence>
<gene>
    <name evidence="2" type="ORF">H5410_014912</name>
</gene>
<dbReference type="AlphaFoldDB" id="A0A9J5ZSD1"/>
<proteinExistence type="predicted"/>
<dbReference type="EMBL" id="JACXVP010000003">
    <property type="protein sequence ID" value="KAG5615088.1"/>
    <property type="molecule type" value="Genomic_DNA"/>
</dbReference>
<protein>
    <submittedName>
        <fullName evidence="2">Uncharacterized protein</fullName>
    </submittedName>
</protein>
<sequence>MGKCSWGVTAVQVEIRYGTRAQPLGLNLMSTHFLGHQSSDFGFATSFSGKPKTLGWLLKSNGYKKLNLDLNKGRIMDKTHFQLGDDEILLSSNLRKTLSKLERKYPKSTILFWKIKIMRWRIFREVSRCGRMTRRLAFLRFHCRLILAFSIFMFWTIGRYSYALRNYSVKYRLLFSLPFLSFSFRASRTGTNGRVKCIGESPKVLGDAYALASSFFSGFLFLFSSKSTVYSKVQVVTHQYQRFSCSQYFATCASSSSTNSI</sequence>